<keyword evidence="4" id="KW-1185">Reference proteome</keyword>
<dbReference type="SUPFAM" id="SSF48726">
    <property type="entry name" value="Immunoglobulin"/>
    <property type="match status" value="1"/>
</dbReference>
<dbReference type="GO" id="GO:0002764">
    <property type="term" value="P:immune response-regulating signaling pathway"/>
    <property type="evidence" value="ECO:0007669"/>
    <property type="project" value="TreeGrafter"/>
</dbReference>
<evidence type="ECO:0000313" key="5">
    <source>
        <dbReference type="RefSeq" id="XP_055362539.1"/>
    </source>
</evidence>
<dbReference type="PANTHER" id="PTHR11738">
    <property type="entry name" value="MHC CLASS I NK CELL RECEPTOR"/>
    <property type="match status" value="1"/>
</dbReference>
<dbReference type="RefSeq" id="XP_055362539.1">
    <property type="nucleotide sequence ID" value="XM_055506564.1"/>
</dbReference>
<feature type="transmembrane region" description="Helical" evidence="2">
    <location>
        <begin position="172"/>
        <end position="197"/>
    </location>
</feature>
<dbReference type="PANTHER" id="PTHR11738:SF186">
    <property type="entry name" value="OSTEOCLAST-ASSOCIATED IMMUNOGLOBULIN-LIKE RECEPTOR"/>
    <property type="match status" value="1"/>
</dbReference>
<dbReference type="KEGG" id="bspl:129603722"/>
<feature type="domain" description="Ig-like" evidence="3">
    <location>
        <begin position="70"/>
        <end position="145"/>
    </location>
</feature>
<evidence type="ECO:0000259" key="3">
    <source>
        <dbReference type="PROSITE" id="PS50835"/>
    </source>
</evidence>
<evidence type="ECO:0000313" key="4">
    <source>
        <dbReference type="Proteomes" id="UP000515150"/>
    </source>
</evidence>
<protein>
    <submittedName>
        <fullName evidence="5">Neutrophil immunoglobulin-like receptor 1</fullName>
    </submittedName>
</protein>
<dbReference type="Proteomes" id="UP000515150">
    <property type="component" value="Chromosome 24"/>
</dbReference>
<keyword evidence="2" id="KW-0472">Membrane</keyword>
<dbReference type="InterPro" id="IPR050412">
    <property type="entry name" value="Ig-like_Receptors_ImmuneReg"/>
</dbReference>
<evidence type="ECO:0000256" key="1">
    <source>
        <dbReference type="ARBA" id="ARBA00023157"/>
    </source>
</evidence>
<dbReference type="InterPro" id="IPR036179">
    <property type="entry name" value="Ig-like_dom_sf"/>
</dbReference>
<organism evidence="4 5">
    <name type="scientific">Betta splendens</name>
    <name type="common">Siamese fighting fish</name>
    <dbReference type="NCBI Taxonomy" id="158456"/>
    <lineage>
        <taxon>Eukaryota</taxon>
        <taxon>Metazoa</taxon>
        <taxon>Chordata</taxon>
        <taxon>Craniata</taxon>
        <taxon>Vertebrata</taxon>
        <taxon>Euteleostomi</taxon>
        <taxon>Actinopterygii</taxon>
        <taxon>Neopterygii</taxon>
        <taxon>Teleostei</taxon>
        <taxon>Neoteleostei</taxon>
        <taxon>Acanthomorphata</taxon>
        <taxon>Anabantaria</taxon>
        <taxon>Anabantiformes</taxon>
        <taxon>Anabantoidei</taxon>
        <taxon>Osphronemidae</taxon>
        <taxon>Betta</taxon>
    </lineage>
</organism>
<dbReference type="InterPro" id="IPR013783">
    <property type="entry name" value="Ig-like_fold"/>
</dbReference>
<proteinExistence type="predicted"/>
<keyword evidence="2" id="KW-1133">Transmembrane helix</keyword>
<dbReference type="GeneID" id="129603722"/>
<dbReference type="Gene3D" id="2.60.40.10">
    <property type="entry name" value="Immunoglobulins"/>
    <property type="match status" value="1"/>
</dbReference>
<accession>A0A9W2XLJ0</accession>
<keyword evidence="1" id="KW-1015">Disulfide bond</keyword>
<dbReference type="OrthoDB" id="536948at2759"/>
<keyword evidence="2" id="KW-0812">Transmembrane</keyword>
<evidence type="ECO:0000256" key="2">
    <source>
        <dbReference type="SAM" id="Phobius"/>
    </source>
</evidence>
<sequence length="275" mass="30533">MQESTKLEMFSEHEAATFIFSKVNFNHTGSYFCEYHKKQLNQVISYPQGNTVDLSVTVKLEKPSISLTSPQAMVIYSPDKISVTQGSSFSITCSTYSTYAKGVFHLMRSDKRTSETQPAFTYLIFSQANFDFPKIGYEHQGEYTCVYSVNISSSPFCSAPSKTLQVTVQAPLSLTVGGVVGGVACLLVVLVIGYLVWRNRWSADGTTVQFQNRFGAAMKPNGEDRNNGTLDGREWNEYVNNCHTEAKNEDGKTIPEDLAGRVCYELEPLVCIGPK</sequence>
<dbReference type="AlphaFoldDB" id="A0A9W2XLJ0"/>
<reference evidence="5" key="1">
    <citation type="submission" date="2025-08" db="UniProtKB">
        <authorList>
            <consortium name="RefSeq"/>
        </authorList>
    </citation>
    <scope>IDENTIFICATION</scope>
</reference>
<name>A0A9W2XLJ0_BETSP</name>
<dbReference type="PROSITE" id="PS50835">
    <property type="entry name" value="IG_LIKE"/>
    <property type="match status" value="1"/>
</dbReference>
<gene>
    <name evidence="5" type="primary">LOC129603722</name>
</gene>
<dbReference type="InterPro" id="IPR007110">
    <property type="entry name" value="Ig-like_dom"/>
</dbReference>